<dbReference type="GO" id="GO:0015562">
    <property type="term" value="F:efflux transmembrane transporter activity"/>
    <property type="evidence" value="ECO:0007669"/>
    <property type="project" value="InterPro"/>
</dbReference>
<gene>
    <name evidence="9" type="ORF">F5984_25660</name>
</gene>
<dbReference type="PANTHER" id="PTHR30026">
    <property type="entry name" value="OUTER MEMBRANE PROTEIN TOLC"/>
    <property type="match status" value="1"/>
</dbReference>
<evidence type="ECO:0000313" key="9">
    <source>
        <dbReference type="EMBL" id="KAB7725710.1"/>
    </source>
</evidence>
<dbReference type="GO" id="GO:0009279">
    <property type="term" value="C:cell outer membrane"/>
    <property type="evidence" value="ECO:0007669"/>
    <property type="project" value="UniProtKB-SubCell"/>
</dbReference>
<dbReference type="RefSeq" id="WP_152127145.1">
    <property type="nucleotide sequence ID" value="NZ_WELI01000020.1"/>
</dbReference>
<dbReference type="GO" id="GO:0015288">
    <property type="term" value="F:porin activity"/>
    <property type="evidence" value="ECO:0007669"/>
    <property type="project" value="TreeGrafter"/>
</dbReference>
<keyword evidence="7" id="KW-0998">Cell outer membrane</keyword>
<evidence type="ECO:0000256" key="4">
    <source>
        <dbReference type="ARBA" id="ARBA00022452"/>
    </source>
</evidence>
<evidence type="ECO:0000256" key="8">
    <source>
        <dbReference type="SAM" id="Coils"/>
    </source>
</evidence>
<evidence type="ECO:0000256" key="7">
    <source>
        <dbReference type="ARBA" id="ARBA00023237"/>
    </source>
</evidence>
<dbReference type="Pfam" id="PF02321">
    <property type="entry name" value="OEP"/>
    <property type="match status" value="1"/>
</dbReference>
<dbReference type="AlphaFoldDB" id="A0A7J5TS22"/>
<name>A0A7J5TS22_9BACT</name>
<evidence type="ECO:0000313" key="10">
    <source>
        <dbReference type="Proteomes" id="UP000488299"/>
    </source>
</evidence>
<evidence type="ECO:0000256" key="3">
    <source>
        <dbReference type="ARBA" id="ARBA00022448"/>
    </source>
</evidence>
<evidence type="ECO:0000256" key="6">
    <source>
        <dbReference type="ARBA" id="ARBA00023136"/>
    </source>
</evidence>
<dbReference type="GO" id="GO:1990281">
    <property type="term" value="C:efflux pump complex"/>
    <property type="evidence" value="ECO:0007669"/>
    <property type="project" value="TreeGrafter"/>
</dbReference>
<sequence length="525" mass="58877">MRNFILVVWLLWLGLDHYANGQATIKTNLLDIASSALAKNPTIVRSEYAVRSAESNLQIQRSAFDLNSFSELLLQTNQYVLPGADPRTALVENSLLKSNTLNMSAGVRQRLRTGQLTEVSMNYRFSNNNYPLNTYNQPISTFLGNNAGTLNLSLTQPLLRGRGRRITTALEQSYTLYVDNAKSNNEFANSYELWQIATAYWGYTAAYKNLDIYKQSENRLRNVLSVTEELIKGDKKPAGDLVQIRADLASQERLTLMAEQELYAAKIFLGKVVGFSPEESQLLDIPQNDFPSIAGSAYRPDLEKADFVRVAKERRADLRAAKQGNEALERQYQFAQNNVKPQLDLTGFISYGGVSTGNGMTDALSSFSNYQGRTVGTGAKLTFTFPVNNNLAKGNLVKSYVAMNDQNVVVNNLLRTLELDISNDLNYLNNSVAGLQKAEEVLNYNQDVYNNERIKFQSGLTTMLNLILFQDRLTSAQLKYLQAYRQFANAIINLRHDTGTLIRSDAKGFTIDQNVFYTIPDPTNN</sequence>
<dbReference type="Proteomes" id="UP000488299">
    <property type="component" value="Unassembled WGS sequence"/>
</dbReference>
<keyword evidence="3" id="KW-0813">Transport</keyword>
<dbReference type="PANTHER" id="PTHR30026:SF20">
    <property type="entry name" value="OUTER MEMBRANE PROTEIN TOLC"/>
    <property type="match status" value="1"/>
</dbReference>
<protein>
    <recommendedName>
        <fullName evidence="11">TolC family protein</fullName>
    </recommendedName>
</protein>
<proteinExistence type="inferred from homology"/>
<accession>A0A7J5TS22</accession>
<reference evidence="9 10" key="1">
    <citation type="submission" date="2019-10" db="EMBL/GenBank/DDBJ databases">
        <title>Rudanella paleaurantiibacter sp. nov., isolated from sludge.</title>
        <authorList>
            <person name="Xu S.Q."/>
        </authorList>
    </citation>
    <scope>NUCLEOTIDE SEQUENCE [LARGE SCALE GENOMIC DNA]</scope>
    <source>
        <strain evidence="9 10">HX-22-17</strain>
    </source>
</reference>
<organism evidence="9 10">
    <name type="scientific">Rudanella paleaurantiibacter</name>
    <dbReference type="NCBI Taxonomy" id="2614655"/>
    <lineage>
        <taxon>Bacteria</taxon>
        <taxon>Pseudomonadati</taxon>
        <taxon>Bacteroidota</taxon>
        <taxon>Cytophagia</taxon>
        <taxon>Cytophagales</taxon>
        <taxon>Cytophagaceae</taxon>
        <taxon>Rudanella</taxon>
    </lineage>
</organism>
<keyword evidence="5" id="KW-0812">Transmembrane</keyword>
<dbReference type="Gene3D" id="1.20.1600.10">
    <property type="entry name" value="Outer membrane efflux proteins (OEP)"/>
    <property type="match status" value="1"/>
</dbReference>
<keyword evidence="6" id="KW-0472">Membrane</keyword>
<keyword evidence="4" id="KW-1134">Transmembrane beta strand</keyword>
<evidence type="ECO:0000256" key="2">
    <source>
        <dbReference type="ARBA" id="ARBA00007613"/>
    </source>
</evidence>
<comment type="caution">
    <text evidence="9">The sequence shown here is derived from an EMBL/GenBank/DDBJ whole genome shotgun (WGS) entry which is preliminary data.</text>
</comment>
<keyword evidence="8" id="KW-0175">Coiled coil</keyword>
<dbReference type="InterPro" id="IPR051906">
    <property type="entry name" value="TolC-like"/>
</dbReference>
<keyword evidence="10" id="KW-1185">Reference proteome</keyword>
<evidence type="ECO:0008006" key="11">
    <source>
        <dbReference type="Google" id="ProtNLM"/>
    </source>
</evidence>
<evidence type="ECO:0000256" key="1">
    <source>
        <dbReference type="ARBA" id="ARBA00004442"/>
    </source>
</evidence>
<evidence type="ECO:0000256" key="5">
    <source>
        <dbReference type="ARBA" id="ARBA00022692"/>
    </source>
</evidence>
<comment type="similarity">
    <text evidence="2">Belongs to the outer membrane factor (OMF) (TC 1.B.17) family.</text>
</comment>
<dbReference type="EMBL" id="WELI01000020">
    <property type="protein sequence ID" value="KAB7725710.1"/>
    <property type="molecule type" value="Genomic_DNA"/>
</dbReference>
<dbReference type="InterPro" id="IPR003423">
    <property type="entry name" value="OMP_efflux"/>
</dbReference>
<feature type="coiled-coil region" evidence="8">
    <location>
        <begin position="311"/>
        <end position="338"/>
    </location>
</feature>
<dbReference type="SUPFAM" id="SSF56954">
    <property type="entry name" value="Outer membrane efflux proteins (OEP)"/>
    <property type="match status" value="1"/>
</dbReference>
<comment type="subcellular location">
    <subcellularLocation>
        <location evidence="1">Cell outer membrane</location>
    </subcellularLocation>
</comment>